<dbReference type="EMBL" id="JACXVP010000009">
    <property type="protein sequence ID" value="KAG5585168.1"/>
    <property type="molecule type" value="Genomic_DNA"/>
</dbReference>
<feature type="region of interest" description="Disordered" evidence="2">
    <location>
        <begin position="604"/>
        <end position="649"/>
    </location>
</feature>
<dbReference type="InterPro" id="IPR036875">
    <property type="entry name" value="Znf_CCHC_sf"/>
</dbReference>
<feature type="region of interest" description="Disordered" evidence="2">
    <location>
        <begin position="1199"/>
        <end position="1220"/>
    </location>
</feature>
<comment type="caution">
    <text evidence="4">The sequence shown here is derived from an EMBL/GenBank/DDBJ whole genome shotgun (WGS) entry which is preliminary data.</text>
</comment>
<feature type="compositionally biased region" description="Basic residues" evidence="2">
    <location>
        <begin position="640"/>
        <end position="649"/>
    </location>
</feature>
<reference evidence="4 5" key="1">
    <citation type="submission" date="2020-09" db="EMBL/GenBank/DDBJ databases">
        <title>De no assembly of potato wild relative species, Solanum commersonii.</title>
        <authorList>
            <person name="Cho K."/>
        </authorList>
    </citation>
    <scope>NUCLEOTIDE SEQUENCE [LARGE SCALE GENOMIC DNA]</scope>
    <source>
        <strain evidence="4">LZ3.2</strain>
        <tissue evidence="4">Leaf</tissue>
    </source>
</reference>
<evidence type="ECO:0000259" key="3">
    <source>
        <dbReference type="PROSITE" id="PS50158"/>
    </source>
</evidence>
<feature type="domain" description="CCHC-type" evidence="3">
    <location>
        <begin position="1255"/>
        <end position="1269"/>
    </location>
</feature>
<feature type="compositionally biased region" description="Basic residues" evidence="2">
    <location>
        <begin position="619"/>
        <end position="630"/>
    </location>
</feature>
<feature type="compositionally biased region" description="Basic and acidic residues" evidence="2">
    <location>
        <begin position="608"/>
        <end position="618"/>
    </location>
</feature>
<name>A0A9J5XE51_SOLCO</name>
<dbReference type="PROSITE" id="PS50158">
    <property type="entry name" value="ZF_CCHC"/>
    <property type="match status" value="2"/>
</dbReference>
<organism evidence="4 5">
    <name type="scientific">Solanum commersonii</name>
    <name type="common">Commerson's wild potato</name>
    <name type="synonym">Commerson's nightshade</name>
    <dbReference type="NCBI Taxonomy" id="4109"/>
    <lineage>
        <taxon>Eukaryota</taxon>
        <taxon>Viridiplantae</taxon>
        <taxon>Streptophyta</taxon>
        <taxon>Embryophyta</taxon>
        <taxon>Tracheophyta</taxon>
        <taxon>Spermatophyta</taxon>
        <taxon>Magnoliopsida</taxon>
        <taxon>eudicotyledons</taxon>
        <taxon>Gunneridae</taxon>
        <taxon>Pentapetalae</taxon>
        <taxon>asterids</taxon>
        <taxon>lamiids</taxon>
        <taxon>Solanales</taxon>
        <taxon>Solanaceae</taxon>
        <taxon>Solanoideae</taxon>
        <taxon>Solaneae</taxon>
        <taxon>Solanum</taxon>
    </lineage>
</organism>
<evidence type="ECO:0000313" key="4">
    <source>
        <dbReference type="EMBL" id="KAG5585168.1"/>
    </source>
</evidence>
<proteinExistence type="predicted"/>
<evidence type="ECO:0000256" key="1">
    <source>
        <dbReference type="PROSITE-ProRule" id="PRU00047"/>
    </source>
</evidence>
<dbReference type="Proteomes" id="UP000824120">
    <property type="component" value="Chromosome 9"/>
</dbReference>
<accession>A0A9J5XE51</accession>
<dbReference type="PANTHER" id="PTHR33054">
    <property type="entry name" value="CCHC-TYPE DOMAIN-CONTAINING PROTEIN"/>
    <property type="match status" value="1"/>
</dbReference>
<dbReference type="GO" id="GO:0003676">
    <property type="term" value="F:nucleic acid binding"/>
    <property type="evidence" value="ECO:0007669"/>
    <property type="project" value="InterPro"/>
</dbReference>
<dbReference type="InterPro" id="IPR028919">
    <property type="entry name" value="Viral_movement"/>
</dbReference>
<evidence type="ECO:0000256" key="2">
    <source>
        <dbReference type="SAM" id="MobiDB-lite"/>
    </source>
</evidence>
<feature type="domain" description="CCHC-type" evidence="3">
    <location>
        <begin position="660"/>
        <end position="675"/>
    </location>
</feature>
<feature type="region of interest" description="Disordered" evidence="2">
    <location>
        <begin position="1294"/>
        <end position="1322"/>
    </location>
</feature>
<gene>
    <name evidence="4" type="ORF">H5410_045602</name>
</gene>
<keyword evidence="5" id="KW-1185">Reference proteome</keyword>
<dbReference type="Gene3D" id="4.10.60.10">
    <property type="entry name" value="Zinc finger, CCHC-type"/>
    <property type="match status" value="1"/>
</dbReference>
<dbReference type="InterPro" id="IPR001878">
    <property type="entry name" value="Znf_CCHC"/>
</dbReference>
<dbReference type="InterPro" id="IPR056648">
    <property type="entry name" value="DUF7746"/>
</dbReference>
<evidence type="ECO:0000313" key="5">
    <source>
        <dbReference type="Proteomes" id="UP000824120"/>
    </source>
</evidence>
<dbReference type="Pfam" id="PF01107">
    <property type="entry name" value="MP"/>
    <property type="match status" value="1"/>
</dbReference>
<dbReference type="SMART" id="SM00343">
    <property type="entry name" value="ZnF_C2HC"/>
    <property type="match status" value="2"/>
</dbReference>
<dbReference type="OrthoDB" id="1325175at2759"/>
<dbReference type="Pfam" id="PF00098">
    <property type="entry name" value="zf-CCHC"/>
    <property type="match status" value="2"/>
</dbReference>
<dbReference type="SUPFAM" id="SSF57756">
    <property type="entry name" value="Retrovirus zinc finger-like domains"/>
    <property type="match status" value="2"/>
</dbReference>
<dbReference type="GO" id="GO:0008270">
    <property type="term" value="F:zinc ion binding"/>
    <property type="evidence" value="ECO:0007669"/>
    <property type="project" value="UniProtKB-KW"/>
</dbReference>
<keyword evidence="1" id="KW-0863">Zinc-finger</keyword>
<keyword evidence="1" id="KW-0479">Metal-binding</keyword>
<dbReference type="Pfam" id="PF24925">
    <property type="entry name" value="DUF7746"/>
    <property type="match status" value="2"/>
</dbReference>
<sequence>MVQIAFKPLTLKGLSETFLAALRDARNLNFRQSLMGSIESMVAYGPVYFNAQPNLQLSLTDSNILDALTLNVKTHGYNYAHGFELICLSYRIYYKLLATLNPRCKLDDKSDQTILVETNFARSKVTTRRPIKWEEINFPTTWILDSVIPPKQMTDVVTNFEYSHISQNSDGKFCMQFDEKSVPYSRHSLASNRRLAIQHISLIEPCYGLARNRAASLHTLSTVISAEKQKLKIDPRLNIVQTNDKSSDVSDKDIPYPDVHIQRPPEIQDFIRRPLHNLENLLNKTFSQFGASAKLISLAKDFADEMEAPFDFKTQMEMEVNKLHGYPKKNSGNTAYARKPSMQTYYYPRPTPQDVLIEERDSNQTNTSYSGSEIYEWNLDGLTDRQLTIMVHRMLMYATICKSVSNTDKTICKMIIAGFTDQLRGWWDNYMPSHARVAVINAKAVNEGVDNLGFALIQNREDTVYTLILTILEHFSGRFTNQYETIRSLLNGLRCTHLGEFRWYKDTYLSRVMELPENGLEFWKAKFIDGLPSLFAERVKNTLRNPQGIIPYSDFTDGKLIGACTQEGINLCNELKLSRQLKMDKLREKSQLGDFCSQFGLPDASKSTNRETSKSESHRSHHKKGRSRRRTREERDERRAHRKSHRFTTNRSRRNLDKIKCYKCGKFGHIAPNCKLEKLKTLELDDDIQEKIYSFLYTVRIDYDDSEASYATEDEQPESSSKVQQDLNDACKCHDNVMELLKEVTDNILREKIIQLAAGKTSSSSNIPIDKKVKDEFNYSAPYSLSEIESANSKGKIKVDDSTVDSTAEENTFSNTLNIDPKHNMFLGMMQIVTAHKWMDPPWITKARGKAQHVNVMIKQNNYANIYMSILGDHVVSLHEKVDKLLALLPTKVKGKEKVAHSSLQPPLDIEDFKIKDYSELESFLEKKFKGGGVQPIDAENFMEGEPSNKKDFYDSLNKISEKYARKPVQRMFYYPRATPQDVPLEEHKHIITNSYNGKEIYEWNIDGYKDRQIYTTVHRMLMYSTICKTNKNSDKTIADMITAGFTGQLKGWWDIYLNQEQRYRVLLVVKQEGDQVTQNAVYTLVLNIIEHFSGRWSDNSETIRTLLQNLRCKTLKSFSGLPTLFAERVRKAIRGDNHSINYDDYTYGKLISSCVQEGLSLCNEIKLNQQIKQHRLNERKQLGEFCEQFAFDIPKRKSKDLDSSHKKKKSSKKDYEKWKKKKIEKKLRRAEEGKGDSSKRKKRYRQNFNKSDACHKCGRYGHYAKDCRVREKIKNLDIEDNLKDSLYKIMLNSDSESGSEHSSQEDSSTSEDLKALQQKII</sequence>
<dbReference type="PANTHER" id="PTHR33054:SF12">
    <property type="entry name" value="ZINC KNUCKLE FAMILY PROTEIN"/>
    <property type="match status" value="1"/>
</dbReference>
<protein>
    <recommendedName>
        <fullName evidence="3">CCHC-type domain-containing protein</fullName>
    </recommendedName>
</protein>
<feature type="region of interest" description="Disordered" evidence="2">
    <location>
        <begin position="1227"/>
        <end position="1246"/>
    </location>
</feature>
<keyword evidence="1" id="KW-0862">Zinc</keyword>
<feature type="compositionally biased region" description="Basic and acidic residues" evidence="2">
    <location>
        <begin position="1230"/>
        <end position="1239"/>
    </location>
</feature>